<dbReference type="Gene3D" id="3.30.70.2450">
    <property type="match status" value="1"/>
</dbReference>
<dbReference type="InterPro" id="IPR002938">
    <property type="entry name" value="FAD-bd"/>
</dbReference>
<dbReference type="InterPro" id="IPR038220">
    <property type="entry name" value="PHOX_C_sf"/>
</dbReference>
<dbReference type="OMA" id="WLHDIYK"/>
<dbReference type="SUPFAM" id="SSF51905">
    <property type="entry name" value="FAD/NAD(P)-binding domain"/>
    <property type="match status" value="1"/>
</dbReference>
<dbReference type="Pfam" id="PF01494">
    <property type="entry name" value="FAD_binding_3"/>
    <property type="match status" value="1"/>
</dbReference>
<name>A0A1M2W0R1_TRAPU</name>
<dbReference type="Gene3D" id="3.40.30.20">
    <property type="match status" value="1"/>
</dbReference>
<dbReference type="GO" id="GO:0016709">
    <property type="term" value="F:oxidoreductase activity, acting on paired donors, with incorporation or reduction of molecular oxygen, NAD(P)H as one donor, and incorporation of one atom of oxygen"/>
    <property type="evidence" value="ECO:0007669"/>
    <property type="project" value="UniProtKB-ARBA"/>
</dbReference>
<dbReference type="Gene3D" id="3.50.50.60">
    <property type="entry name" value="FAD/NAD(P)-binding domain"/>
    <property type="match status" value="1"/>
</dbReference>
<dbReference type="OrthoDB" id="2690153at2759"/>
<comment type="cofactor">
    <cofactor evidence="1">
        <name>FAD</name>
        <dbReference type="ChEBI" id="CHEBI:57692"/>
    </cofactor>
</comment>
<dbReference type="EMBL" id="MNAD01000406">
    <property type="protein sequence ID" value="OJT13459.1"/>
    <property type="molecule type" value="Genomic_DNA"/>
</dbReference>
<evidence type="ECO:0000313" key="7">
    <source>
        <dbReference type="EMBL" id="OJT13459.1"/>
    </source>
</evidence>
<protein>
    <submittedName>
        <fullName evidence="7">Pentachlorophenol 4-monooxygenase</fullName>
    </submittedName>
</protein>
<evidence type="ECO:0000256" key="3">
    <source>
        <dbReference type="ARBA" id="ARBA00022630"/>
    </source>
</evidence>
<evidence type="ECO:0000256" key="1">
    <source>
        <dbReference type="ARBA" id="ARBA00001974"/>
    </source>
</evidence>
<comment type="caution">
    <text evidence="7">The sequence shown here is derived from an EMBL/GenBank/DDBJ whole genome shotgun (WGS) entry which is preliminary data.</text>
</comment>
<evidence type="ECO:0000256" key="5">
    <source>
        <dbReference type="ARBA" id="ARBA00023002"/>
    </source>
</evidence>
<dbReference type="InterPro" id="IPR050641">
    <property type="entry name" value="RIFMO-like"/>
</dbReference>
<gene>
    <name evidence="7" type="ORF">TRAPUB_9989</name>
</gene>
<dbReference type="GO" id="GO:0071949">
    <property type="term" value="F:FAD binding"/>
    <property type="evidence" value="ECO:0007669"/>
    <property type="project" value="InterPro"/>
</dbReference>
<dbReference type="STRING" id="154538.A0A1M2W0R1"/>
<evidence type="ECO:0000313" key="8">
    <source>
        <dbReference type="Proteomes" id="UP000184267"/>
    </source>
</evidence>
<evidence type="ECO:0000256" key="4">
    <source>
        <dbReference type="ARBA" id="ARBA00022827"/>
    </source>
</evidence>
<dbReference type="AlphaFoldDB" id="A0A1M2W0R1"/>
<dbReference type="PANTHER" id="PTHR43004:SF19">
    <property type="entry name" value="BINDING MONOOXYGENASE, PUTATIVE (JCVI)-RELATED"/>
    <property type="match status" value="1"/>
</dbReference>
<accession>A0A1M2W0R1</accession>
<evidence type="ECO:0000259" key="6">
    <source>
        <dbReference type="Pfam" id="PF01494"/>
    </source>
</evidence>
<organism evidence="7 8">
    <name type="scientific">Trametes pubescens</name>
    <name type="common">White-rot fungus</name>
    <dbReference type="NCBI Taxonomy" id="154538"/>
    <lineage>
        <taxon>Eukaryota</taxon>
        <taxon>Fungi</taxon>
        <taxon>Dikarya</taxon>
        <taxon>Basidiomycota</taxon>
        <taxon>Agaricomycotina</taxon>
        <taxon>Agaricomycetes</taxon>
        <taxon>Polyporales</taxon>
        <taxon>Polyporaceae</taxon>
        <taxon>Trametes</taxon>
    </lineage>
</organism>
<dbReference type="PRINTS" id="PR00420">
    <property type="entry name" value="RNGMNOXGNASE"/>
</dbReference>
<comment type="similarity">
    <text evidence="2">Belongs to the PheA/TfdB FAD monooxygenase family.</text>
</comment>
<dbReference type="InterPro" id="IPR036249">
    <property type="entry name" value="Thioredoxin-like_sf"/>
</dbReference>
<keyword evidence="8" id="KW-1185">Reference proteome</keyword>
<reference evidence="7 8" key="1">
    <citation type="submission" date="2016-10" db="EMBL/GenBank/DDBJ databases">
        <title>Genome sequence of the basidiomycete white-rot fungus Trametes pubescens.</title>
        <authorList>
            <person name="Makela M.R."/>
            <person name="Granchi Z."/>
            <person name="Peng M."/>
            <person name="De Vries R.P."/>
            <person name="Grigoriev I."/>
            <person name="Riley R."/>
            <person name="Hilden K."/>
        </authorList>
    </citation>
    <scope>NUCLEOTIDE SEQUENCE [LARGE SCALE GENOMIC DNA]</scope>
    <source>
        <strain evidence="7 8">FBCC735</strain>
    </source>
</reference>
<evidence type="ECO:0000256" key="2">
    <source>
        <dbReference type="ARBA" id="ARBA00007801"/>
    </source>
</evidence>
<proteinExistence type="inferred from homology"/>
<dbReference type="SUPFAM" id="SSF52833">
    <property type="entry name" value="Thioredoxin-like"/>
    <property type="match status" value="1"/>
</dbReference>
<keyword evidence="5" id="KW-0560">Oxidoreductase</keyword>
<keyword evidence="4" id="KW-0274">FAD</keyword>
<dbReference type="PANTHER" id="PTHR43004">
    <property type="entry name" value="TRK SYSTEM POTASSIUM UPTAKE PROTEIN"/>
    <property type="match status" value="1"/>
</dbReference>
<keyword evidence="3" id="KW-0285">Flavoprotein</keyword>
<sequence>MSAANATTPPVLIVGAGPAGLVAALALVQNDIPVRVVEKLPAFHTASRGSGVHSRSLEVYHFLGLTEDIRHAIKPLISMRAYKLPEGTEATRTWKILETVEPTPDRPITNASGAAIGQFVLEGVFRDHLAKHGVQVELATELVSFEQDADGVTATLKHAPGTDQESTETFRAAYVIGADGGKGVTRRQIGATFEGVTKDEDGHVWADVSVENLSDEYWHIWSEPERFTVSMRPTYGEGRFHVGIVGANWDPADLMDQTKFVKFIHENTGRRELKFSNFSSMTYWKPKMRMVNKFYSGRAFLVGDAAHVHSPTGGQGLNTSIQDSFNLAWKIALVYKDLAKPELLSSFEAERLPVVTLMLATTSGLYNRFVATKDAAAPPDPKDKSRFLEWRNNALSMMDINYRWSPIVLDARGNGDDLDALKAKAYEGYPGEDVHAGDRAPGAPALIDAEGNATWLHDIYKPALHTILVFSPKTDETDGQVNAVVDTVKALPKGTYQVVILARHGVPKARSGAVAYHDSKGYAFGAYRVEEGKLTVVAVRPDAYVGAFLYDAHDLQVYFSRIFRST</sequence>
<dbReference type="InterPro" id="IPR036188">
    <property type="entry name" value="FAD/NAD-bd_sf"/>
</dbReference>
<feature type="domain" description="FAD-binding" evidence="6">
    <location>
        <begin position="10"/>
        <end position="360"/>
    </location>
</feature>
<dbReference type="Proteomes" id="UP000184267">
    <property type="component" value="Unassembled WGS sequence"/>
</dbReference>
<keyword evidence="7" id="KW-0503">Monooxygenase</keyword>